<evidence type="ECO:0000313" key="1">
    <source>
        <dbReference type="EMBL" id="EGD45944.1"/>
    </source>
</evidence>
<dbReference type="EMBL" id="ACXX02000018">
    <property type="protein sequence ID" value="EGD45944.1"/>
    <property type="molecule type" value="Genomic_DNA"/>
</dbReference>
<dbReference type="Proteomes" id="UP000003860">
    <property type="component" value="Unassembled WGS sequence"/>
</dbReference>
<reference evidence="1" key="2">
    <citation type="submission" date="2011-01" db="EMBL/GenBank/DDBJ databases">
        <title>The Non-contiguous Finished genome of Clostridium papyrosolvens.</title>
        <authorList>
            <person name="Lucas S."/>
            <person name="Copeland A."/>
            <person name="Lapidus A."/>
            <person name="Cheng J.-F."/>
            <person name="Goodwin L."/>
            <person name="Pitluck S."/>
            <person name="Misra M."/>
            <person name="Chertkov O."/>
            <person name="Detter J.C."/>
            <person name="Han C."/>
            <person name="Tapia R."/>
            <person name="Land M."/>
            <person name="Hauser L."/>
            <person name="Kyrpides N."/>
            <person name="Ivanova N."/>
            <person name="Pagani I."/>
            <person name="Mouttaki H."/>
            <person name="He Z."/>
            <person name="Zhou J."/>
            <person name="Hemme C.L."/>
            <person name="Woyke T."/>
        </authorList>
    </citation>
    <scope>NUCLEOTIDE SEQUENCE [LARGE SCALE GENOMIC DNA]</scope>
    <source>
        <strain evidence="1">DSM 2782</strain>
    </source>
</reference>
<dbReference type="AlphaFoldDB" id="F1TI09"/>
<evidence type="ECO:0000313" key="2">
    <source>
        <dbReference type="Proteomes" id="UP000003860"/>
    </source>
</evidence>
<accession>F1TI09</accession>
<keyword evidence="2" id="KW-1185">Reference proteome</keyword>
<comment type="caution">
    <text evidence="1">The sequence shown here is derived from an EMBL/GenBank/DDBJ whole genome shotgun (WGS) entry which is preliminary data.</text>
</comment>
<organism evidence="1 2">
    <name type="scientific">Ruminiclostridium papyrosolvens DSM 2782</name>
    <dbReference type="NCBI Taxonomy" id="588581"/>
    <lineage>
        <taxon>Bacteria</taxon>
        <taxon>Bacillati</taxon>
        <taxon>Bacillota</taxon>
        <taxon>Clostridia</taxon>
        <taxon>Eubacteriales</taxon>
        <taxon>Oscillospiraceae</taxon>
        <taxon>Ruminiclostridium</taxon>
    </lineage>
</organism>
<proteinExistence type="predicted"/>
<sequence length="269" mass="31454">MRRKEKFYLKGNESDIKDVMITIFPDSLSPELGIIENIYTDTPEYLRLINECKNRNIDLFFRSFEMEYTKSDLERAEYFVLNVNSYCSEFSDEYDTEYSYDNKCSCCGSGRTQISDLYIDKSKMGKKEISVTYDLVWVISDKIYRLFIENGITGVEFGNVHHKKNGKIKSEPLLYQLKSSNTLPPLNEKSVFFKEKFCECCKKSGLFLHSLPYYNMENLKNAKDVNYTYEYFGAGFSGRPYIIVSKKVYKLLKANKIKGVKFDIVNILK</sequence>
<dbReference type="STRING" id="588581.Cpap_0547"/>
<reference evidence="1" key="1">
    <citation type="submission" date="2009-07" db="EMBL/GenBank/DDBJ databases">
        <authorList>
            <consortium name="US DOE Joint Genome Institute (JGI-PGF)"/>
            <person name="Lucas S."/>
            <person name="Copeland A."/>
            <person name="Lapidus A."/>
            <person name="Glavina del Rio T."/>
            <person name="Tice H."/>
            <person name="Bruce D."/>
            <person name="Goodwin L."/>
            <person name="Pitluck S."/>
            <person name="Larimer F."/>
            <person name="Land M.L."/>
            <person name="Mouttaki H."/>
            <person name="He Z."/>
            <person name="Zhou J."/>
            <person name="Hemme C.L."/>
        </authorList>
    </citation>
    <scope>NUCLEOTIDE SEQUENCE</scope>
    <source>
        <strain evidence="1">DSM 2782</strain>
    </source>
</reference>
<protein>
    <submittedName>
        <fullName evidence="1">Uncharacterized protein</fullName>
    </submittedName>
</protein>
<dbReference type="eggNOG" id="ENOG5030FXG">
    <property type="taxonomic scope" value="Bacteria"/>
</dbReference>
<gene>
    <name evidence="1" type="ORF">Cpap_0547</name>
</gene>
<name>F1TI09_9FIRM</name>
<dbReference type="RefSeq" id="WP_004622198.1">
    <property type="nucleotide sequence ID" value="NZ_ACXX02000018.1"/>
</dbReference>
<dbReference type="OrthoDB" id="2595802at2"/>